<dbReference type="InterPro" id="IPR036734">
    <property type="entry name" value="Neur_chan_lig-bd_sf"/>
</dbReference>
<gene>
    <name evidence="2" type="ORF">HPLM_LOCUS12738</name>
</gene>
<evidence type="ECO:0000313" key="2">
    <source>
        <dbReference type="EMBL" id="VDO46593.1"/>
    </source>
</evidence>
<dbReference type="OrthoDB" id="442503at2759"/>
<evidence type="ECO:0000259" key="1">
    <source>
        <dbReference type="Pfam" id="PF02931"/>
    </source>
</evidence>
<feature type="domain" description="Neurotransmitter-gated ion-channel ligand-binding" evidence="1">
    <location>
        <begin position="1"/>
        <end position="91"/>
    </location>
</feature>
<protein>
    <submittedName>
        <fullName evidence="4">Neur_chan_LBD domain-containing protein</fullName>
    </submittedName>
</protein>
<dbReference type="SUPFAM" id="SSF63712">
    <property type="entry name" value="Nicotinic receptor ligand binding domain-like"/>
    <property type="match status" value="1"/>
</dbReference>
<dbReference type="STRING" id="6290.A0A0N4WN95"/>
<reference evidence="2 3" key="2">
    <citation type="submission" date="2018-11" db="EMBL/GenBank/DDBJ databases">
        <authorList>
            <consortium name="Pathogen Informatics"/>
        </authorList>
    </citation>
    <scope>NUCLEOTIDE SEQUENCE [LARGE SCALE GENOMIC DNA]</scope>
    <source>
        <strain evidence="2 3">MHpl1</strain>
    </source>
</reference>
<dbReference type="GO" id="GO:0016020">
    <property type="term" value="C:membrane"/>
    <property type="evidence" value="ECO:0007669"/>
    <property type="project" value="InterPro"/>
</dbReference>
<dbReference type="Gene3D" id="2.70.170.10">
    <property type="entry name" value="Neurotransmitter-gated ion-channel ligand-binding domain"/>
    <property type="match status" value="1"/>
</dbReference>
<keyword evidence="3" id="KW-1185">Reference proteome</keyword>
<sequence length="117" mass="13705">MQYNLQVTFRQLWQDSRLAYQSSFPNDKVPKFIIITEKDLIWTPDTFFLNEKQAHRHEIDKLNLLLRIYANGSVMYSERLSLTLSCPMYLHVSFEFGSVDIVIPNSLSSPLLTFSNK</sequence>
<proteinExistence type="predicted"/>
<evidence type="ECO:0000313" key="4">
    <source>
        <dbReference type="WBParaSite" id="HPLM_0001274601-mRNA-1"/>
    </source>
</evidence>
<dbReference type="AlphaFoldDB" id="A0A0N4WN95"/>
<dbReference type="GO" id="GO:0005230">
    <property type="term" value="F:extracellular ligand-gated monoatomic ion channel activity"/>
    <property type="evidence" value="ECO:0007669"/>
    <property type="project" value="InterPro"/>
</dbReference>
<name>A0A0N4WN95_HAEPC</name>
<reference evidence="4" key="1">
    <citation type="submission" date="2017-02" db="UniProtKB">
        <authorList>
            <consortium name="WormBaseParasite"/>
        </authorList>
    </citation>
    <scope>IDENTIFICATION</scope>
</reference>
<evidence type="ECO:0000313" key="3">
    <source>
        <dbReference type="Proteomes" id="UP000268014"/>
    </source>
</evidence>
<dbReference type="InterPro" id="IPR006202">
    <property type="entry name" value="Neur_chan_lig-bd"/>
</dbReference>
<organism evidence="4">
    <name type="scientific">Haemonchus placei</name>
    <name type="common">Barber's pole worm</name>
    <dbReference type="NCBI Taxonomy" id="6290"/>
    <lineage>
        <taxon>Eukaryota</taxon>
        <taxon>Metazoa</taxon>
        <taxon>Ecdysozoa</taxon>
        <taxon>Nematoda</taxon>
        <taxon>Chromadorea</taxon>
        <taxon>Rhabditida</taxon>
        <taxon>Rhabditina</taxon>
        <taxon>Rhabditomorpha</taxon>
        <taxon>Strongyloidea</taxon>
        <taxon>Trichostrongylidae</taxon>
        <taxon>Haemonchus</taxon>
    </lineage>
</organism>
<dbReference type="Pfam" id="PF02931">
    <property type="entry name" value="Neur_chan_LBD"/>
    <property type="match status" value="1"/>
</dbReference>
<dbReference type="Proteomes" id="UP000268014">
    <property type="component" value="Unassembled WGS sequence"/>
</dbReference>
<dbReference type="WBParaSite" id="HPLM_0001274601-mRNA-1">
    <property type="protein sequence ID" value="HPLM_0001274601-mRNA-1"/>
    <property type="gene ID" value="HPLM_0001274601"/>
</dbReference>
<accession>A0A0N4WN95</accession>
<dbReference type="EMBL" id="UZAF01017959">
    <property type="protein sequence ID" value="VDO46593.1"/>
    <property type="molecule type" value="Genomic_DNA"/>
</dbReference>